<evidence type="ECO:0000259" key="2">
    <source>
        <dbReference type="Pfam" id="PF04194"/>
    </source>
</evidence>
<dbReference type="InterPro" id="IPR007320">
    <property type="entry name" value="PDCD2_C"/>
</dbReference>
<feature type="domain" description="Programmed cell death protein 2 C-terminal" evidence="2">
    <location>
        <begin position="378"/>
        <end position="478"/>
    </location>
</feature>
<feature type="compositionally biased region" description="Acidic residues" evidence="1">
    <location>
        <begin position="282"/>
        <end position="293"/>
    </location>
</feature>
<proteinExistence type="predicted"/>
<evidence type="ECO:0000256" key="1">
    <source>
        <dbReference type="SAM" id="MobiDB-lite"/>
    </source>
</evidence>
<keyword evidence="3" id="KW-1185">Reference proteome</keyword>
<reference evidence="4" key="1">
    <citation type="submission" date="2016-11" db="UniProtKB">
        <authorList>
            <consortium name="WormBaseParasite"/>
        </authorList>
    </citation>
    <scope>IDENTIFICATION</scope>
</reference>
<evidence type="ECO:0000313" key="4">
    <source>
        <dbReference type="WBParaSite" id="maker-uti_cns_0010370-snap-gene-0.5-mRNA-1"/>
    </source>
</evidence>
<dbReference type="GO" id="GO:0005737">
    <property type="term" value="C:cytoplasm"/>
    <property type="evidence" value="ECO:0007669"/>
    <property type="project" value="InterPro"/>
</dbReference>
<dbReference type="PANTHER" id="PTHR12298:SF4">
    <property type="entry name" value="PROGRAMMED CELL DEATH PROTEIN 2"/>
    <property type="match status" value="1"/>
</dbReference>
<feature type="region of interest" description="Disordered" evidence="1">
    <location>
        <begin position="246"/>
        <end position="337"/>
    </location>
</feature>
<accession>A0A1I8I7Y4</accession>
<name>A0A1I8I7Y4_9PLAT</name>
<protein>
    <submittedName>
        <fullName evidence="4">PDCD2_C domain-containing protein</fullName>
    </submittedName>
</protein>
<dbReference type="Pfam" id="PF04194">
    <property type="entry name" value="PDCD2_C"/>
    <property type="match status" value="1"/>
</dbReference>
<feature type="compositionally biased region" description="Basic and acidic residues" evidence="1">
    <location>
        <begin position="269"/>
        <end position="281"/>
    </location>
</feature>
<dbReference type="AlphaFoldDB" id="A0A1I8I7Y4"/>
<evidence type="ECO:0000313" key="3">
    <source>
        <dbReference type="Proteomes" id="UP000095280"/>
    </source>
</evidence>
<dbReference type="WBParaSite" id="maker-uti_cns_0010370-snap-gene-0.5-mRNA-1">
    <property type="protein sequence ID" value="maker-uti_cns_0010370-snap-gene-0.5-mRNA-1"/>
    <property type="gene ID" value="maker-uti_cns_0010370-snap-gene-0.5"/>
</dbReference>
<dbReference type="Proteomes" id="UP000095280">
    <property type="component" value="Unplaced"/>
</dbReference>
<sequence>TMSGDLSTDINPLEIGCVDEAASAEPHKLLSHLFPSKIGGKPAWLALDQLPGEAQLRCCICSNRMTFLMQVYCPIESSVSATASDNADNNTDNDTFHRCLFFFMCSNGGCYGNVDKSSTPNAPVKVFRSQLARKNPYYPFEPPNYEASWSEIVKLIDAKQVFHPSSWQPLCALCGCPASGSEAVQCDDCSYKPGGLYCCKEHRDADATRRAEFCKLVDKQQHKMDGELLLRLWTLQSDLNDEQQFLHSNGRPLPELGLLIGPDPGNGMADDKIDMNRRFGDVPDDEVASDDANDSSSLSSENVDDDVDAAMEVADDGERRRQQQQSSPTPMHSTNQAGDAANIDAAAVADSEANRSFNEFAAGIEQLAAKETPALKQLAEFKRATRREPGQVFRYQRHGAPLLISDQSVAPAPACARCDAARQFECQITPQLLNWLPLNESPDSVGPDFGSVLVYTCSRSCPLAGELGNYAEEFVAIQYV</sequence>
<organism evidence="3 4">
    <name type="scientific">Macrostomum lignano</name>
    <dbReference type="NCBI Taxonomy" id="282301"/>
    <lineage>
        <taxon>Eukaryota</taxon>
        <taxon>Metazoa</taxon>
        <taxon>Spiralia</taxon>
        <taxon>Lophotrochozoa</taxon>
        <taxon>Platyhelminthes</taxon>
        <taxon>Rhabditophora</taxon>
        <taxon>Macrostomorpha</taxon>
        <taxon>Macrostomida</taxon>
        <taxon>Macrostomidae</taxon>
        <taxon>Macrostomum</taxon>
    </lineage>
</organism>
<feature type="compositionally biased region" description="Acidic residues" evidence="1">
    <location>
        <begin position="302"/>
        <end position="315"/>
    </location>
</feature>
<dbReference type="PANTHER" id="PTHR12298">
    <property type="entry name" value="PCDC2 PROGRAMMED CELL DEATH PROTEIN 2 -RELATED"/>
    <property type="match status" value="1"/>
</dbReference>